<name>A0AAV7UNC8_PLEWA</name>
<feature type="region of interest" description="Disordered" evidence="1">
    <location>
        <begin position="1"/>
        <end position="169"/>
    </location>
</feature>
<evidence type="ECO:0000313" key="2">
    <source>
        <dbReference type="EMBL" id="KAJ1190333.1"/>
    </source>
</evidence>
<dbReference type="EMBL" id="JANPWB010000005">
    <property type="protein sequence ID" value="KAJ1190333.1"/>
    <property type="molecule type" value="Genomic_DNA"/>
</dbReference>
<organism evidence="2 3">
    <name type="scientific">Pleurodeles waltl</name>
    <name type="common">Iberian ribbed newt</name>
    <dbReference type="NCBI Taxonomy" id="8319"/>
    <lineage>
        <taxon>Eukaryota</taxon>
        <taxon>Metazoa</taxon>
        <taxon>Chordata</taxon>
        <taxon>Craniata</taxon>
        <taxon>Vertebrata</taxon>
        <taxon>Euteleostomi</taxon>
        <taxon>Amphibia</taxon>
        <taxon>Batrachia</taxon>
        <taxon>Caudata</taxon>
        <taxon>Salamandroidea</taxon>
        <taxon>Salamandridae</taxon>
        <taxon>Pleurodelinae</taxon>
        <taxon>Pleurodeles</taxon>
    </lineage>
</organism>
<comment type="caution">
    <text evidence="2">The sequence shown here is derived from an EMBL/GenBank/DDBJ whole genome shotgun (WGS) entry which is preliminary data.</text>
</comment>
<accession>A0AAV7UNC8</accession>
<proteinExistence type="predicted"/>
<feature type="compositionally biased region" description="Basic residues" evidence="1">
    <location>
        <begin position="73"/>
        <end position="87"/>
    </location>
</feature>
<reference evidence="2" key="1">
    <citation type="journal article" date="2022" name="bioRxiv">
        <title>Sequencing and chromosome-scale assembly of the giantPleurodeles waltlgenome.</title>
        <authorList>
            <person name="Brown T."/>
            <person name="Elewa A."/>
            <person name="Iarovenko S."/>
            <person name="Subramanian E."/>
            <person name="Araus A.J."/>
            <person name="Petzold A."/>
            <person name="Susuki M."/>
            <person name="Suzuki K.-i.T."/>
            <person name="Hayashi T."/>
            <person name="Toyoda A."/>
            <person name="Oliveira C."/>
            <person name="Osipova E."/>
            <person name="Leigh N.D."/>
            <person name="Simon A."/>
            <person name="Yun M.H."/>
        </authorList>
    </citation>
    <scope>NUCLEOTIDE SEQUENCE</scope>
    <source>
        <strain evidence="2">20211129_DDA</strain>
        <tissue evidence="2">Liver</tissue>
    </source>
</reference>
<gene>
    <name evidence="2" type="ORF">NDU88_007071</name>
</gene>
<feature type="compositionally biased region" description="Low complexity" evidence="1">
    <location>
        <begin position="32"/>
        <end position="43"/>
    </location>
</feature>
<evidence type="ECO:0000313" key="3">
    <source>
        <dbReference type="Proteomes" id="UP001066276"/>
    </source>
</evidence>
<keyword evidence="3" id="KW-1185">Reference proteome</keyword>
<dbReference type="Proteomes" id="UP001066276">
    <property type="component" value="Chromosome 3_1"/>
</dbReference>
<protein>
    <submittedName>
        <fullName evidence="2">Uncharacterized protein</fullName>
    </submittedName>
</protein>
<dbReference type="AlphaFoldDB" id="A0AAV7UNC8"/>
<feature type="compositionally biased region" description="Polar residues" evidence="1">
    <location>
        <begin position="44"/>
        <end position="56"/>
    </location>
</feature>
<sequence>MPSRTQAARPHVSRSPRPAKQSTSTPLLEAQSSAVPPLSSSTSGVPTAGTSAQPKSPDSPEGRPNPLTETARHRCPSHQAQCRHHQHSPAPPGPRGPQSDPTAEGPVHQGRQDPPANPPAPGTNKQPGAPHHRELQRPWRVLPPRLYCVARPPPLIGEHQQPAPTEDRR</sequence>
<evidence type="ECO:0000256" key="1">
    <source>
        <dbReference type="SAM" id="MobiDB-lite"/>
    </source>
</evidence>